<evidence type="ECO:0000313" key="4">
    <source>
        <dbReference type="EMBL" id="JAC64115.1"/>
    </source>
</evidence>
<name>A0A061R0D2_9CHLO</name>
<feature type="compositionally biased region" description="Low complexity" evidence="2">
    <location>
        <begin position="157"/>
        <end position="168"/>
    </location>
</feature>
<dbReference type="EMBL" id="GBEZ01022737">
    <property type="protein sequence ID" value="JAC64115.1"/>
    <property type="molecule type" value="Transcribed_RNA"/>
</dbReference>
<feature type="compositionally biased region" description="Pro residues" evidence="2">
    <location>
        <begin position="216"/>
        <end position="226"/>
    </location>
</feature>
<sequence>MTSNPASALGPPAPSLPSGTKPASISTEQIQKYLEENKTLITIILEHQNQGKLQECAQYQQRLQQNLMYLAALADAQQLPQNSALPAQQHTQASGSRPQQPCSTFSPGSGGPVCAWPQPAAAAQATAPHRQPLPLPPLFSQRRCPQVRPMPKRPARLPRQQPAPRALRGLPTRLFQTLSRPGARPARQPPQRPRHPSAARPRAHRRSRVRPAPLLCRPPAPRADSL</sequence>
<dbReference type="AlphaFoldDB" id="A0A061R0D2"/>
<feature type="compositionally biased region" description="Polar residues" evidence="2">
    <location>
        <begin position="83"/>
        <end position="107"/>
    </location>
</feature>
<dbReference type="InterPro" id="IPR007726">
    <property type="entry name" value="SS18_N"/>
</dbReference>
<comment type="similarity">
    <text evidence="1">Belongs to the SS18 family.</text>
</comment>
<organism evidence="4">
    <name type="scientific">Tetraselmis sp. GSL018</name>
    <dbReference type="NCBI Taxonomy" id="582737"/>
    <lineage>
        <taxon>Eukaryota</taxon>
        <taxon>Viridiplantae</taxon>
        <taxon>Chlorophyta</taxon>
        <taxon>core chlorophytes</taxon>
        <taxon>Chlorodendrophyceae</taxon>
        <taxon>Chlorodendrales</taxon>
        <taxon>Chlorodendraceae</taxon>
        <taxon>Tetraselmis</taxon>
    </lineage>
</organism>
<protein>
    <recommendedName>
        <fullName evidence="3">SS18 N-terminal domain-containing protein</fullName>
    </recommendedName>
</protein>
<feature type="domain" description="SS18 N-terminal" evidence="3">
    <location>
        <begin position="24"/>
        <end position="82"/>
    </location>
</feature>
<feature type="region of interest" description="Disordered" evidence="2">
    <location>
        <begin position="83"/>
        <end position="226"/>
    </location>
</feature>
<accession>A0A061R0D2</accession>
<feature type="region of interest" description="Disordered" evidence="2">
    <location>
        <begin position="1"/>
        <end position="25"/>
    </location>
</feature>
<gene>
    <name evidence="4" type="ORF">TSPGSL018_19025</name>
</gene>
<feature type="compositionally biased region" description="Low complexity" evidence="2">
    <location>
        <begin position="115"/>
        <end position="130"/>
    </location>
</feature>
<dbReference type="Pfam" id="PF05030">
    <property type="entry name" value="SSXT"/>
    <property type="match status" value="1"/>
</dbReference>
<feature type="compositionally biased region" description="Basic residues" evidence="2">
    <location>
        <begin position="192"/>
        <end position="209"/>
    </location>
</feature>
<proteinExistence type="inferred from homology"/>
<evidence type="ECO:0000259" key="3">
    <source>
        <dbReference type="Pfam" id="PF05030"/>
    </source>
</evidence>
<feature type="compositionally biased region" description="Low complexity" evidence="2">
    <location>
        <begin position="1"/>
        <end position="10"/>
    </location>
</feature>
<evidence type="ECO:0000256" key="1">
    <source>
        <dbReference type="ARBA" id="ARBA00007945"/>
    </source>
</evidence>
<feature type="non-terminal residue" evidence="4">
    <location>
        <position position="226"/>
    </location>
</feature>
<reference evidence="4" key="1">
    <citation type="submission" date="2014-05" db="EMBL/GenBank/DDBJ databases">
        <title>The transcriptome of the halophilic microalga Tetraselmis sp. GSL018 isolated from the Great Salt Lake, Utah.</title>
        <authorList>
            <person name="Jinkerson R.E."/>
            <person name="D'Adamo S."/>
            <person name="Posewitz M.C."/>
        </authorList>
    </citation>
    <scope>NUCLEOTIDE SEQUENCE</scope>
    <source>
        <strain evidence="4">GSL018</strain>
    </source>
</reference>
<evidence type="ECO:0000256" key="2">
    <source>
        <dbReference type="SAM" id="MobiDB-lite"/>
    </source>
</evidence>